<dbReference type="Proteomes" id="UP000199630">
    <property type="component" value="Unassembled WGS sequence"/>
</dbReference>
<feature type="transmembrane region" description="Helical" evidence="7">
    <location>
        <begin position="198"/>
        <end position="220"/>
    </location>
</feature>
<dbReference type="PANTHER" id="PTHR30193:SF42">
    <property type="entry name" value="ABC TRANSPORTER PERMEASE PROTEIN"/>
    <property type="match status" value="1"/>
</dbReference>
<dbReference type="GO" id="GO:0005886">
    <property type="term" value="C:plasma membrane"/>
    <property type="evidence" value="ECO:0007669"/>
    <property type="project" value="UniProtKB-SubCell"/>
</dbReference>
<keyword evidence="5 7" id="KW-1133">Transmembrane helix</keyword>
<dbReference type="AlphaFoldDB" id="A0A1I3PQ29"/>
<dbReference type="EMBL" id="FORH01000002">
    <property type="protein sequence ID" value="SFJ23417.1"/>
    <property type="molecule type" value="Genomic_DNA"/>
</dbReference>
<dbReference type="PANTHER" id="PTHR30193">
    <property type="entry name" value="ABC TRANSPORTER PERMEASE PROTEIN"/>
    <property type="match status" value="1"/>
</dbReference>
<keyword evidence="3" id="KW-1003">Cell membrane</keyword>
<evidence type="ECO:0000313" key="10">
    <source>
        <dbReference type="Proteomes" id="UP000199630"/>
    </source>
</evidence>
<feature type="transmembrane region" description="Helical" evidence="7">
    <location>
        <begin position="154"/>
        <end position="177"/>
    </location>
</feature>
<keyword evidence="10" id="KW-1185">Reference proteome</keyword>
<dbReference type="InterPro" id="IPR035906">
    <property type="entry name" value="MetI-like_sf"/>
</dbReference>
<evidence type="ECO:0000256" key="5">
    <source>
        <dbReference type="ARBA" id="ARBA00022989"/>
    </source>
</evidence>
<feature type="transmembrane region" description="Helical" evidence="7">
    <location>
        <begin position="12"/>
        <end position="34"/>
    </location>
</feature>
<protein>
    <submittedName>
        <fullName evidence="9">Carbohydrate ABC transporter membrane protein 1, CUT1 family (TC 3.A.1.1.-)</fullName>
    </submittedName>
</protein>
<dbReference type="InterPro" id="IPR051393">
    <property type="entry name" value="ABC_transporter_permease"/>
</dbReference>
<evidence type="ECO:0000256" key="6">
    <source>
        <dbReference type="ARBA" id="ARBA00023136"/>
    </source>
</evidence>
<dbReference type="Gene3D" id="1.10.3720.10">
    <property type="entry name" value="MetI-like"/>
    <property type="match status" value="1"/>
</dbReference>
<name>A0A1I3PQ29_9RHOB</name>
<evidence type="ECO:0000313" key="9">
    <source>
        <dbReference type="EMBL" id="SFJ23417.1"/>
    </source>
</evidence>
<comment type="subcellular location">
    <subcellularLocation>
        <location evidence="1 7">Cell membrane</location>
        <topology evidence="1 7">Multi-pass membrane protein</topology>
    </subcellularLocation>
</comment>
<dbReference type="RefSeq" id="WP_090060028.1">
    <property type="nucleotide sequence ID" value="NZ_FORH01000002.1"/>
</dbReference>
<evidence type="ECO:0000259" key="8">
    <source>
        <dbReference type="PROSITE" id="PS50928"/>
    </source>
</evidence>
<keyword evidence="6 7" id="KW-0472">Membrane</keyword>
<comment type="similarity">
    <text evidence="7">Belongs to the binding-protein-dependent transport system permease family.</text>
</comment>
<evidence type="ECO:0000256" key="4">
    <source>
        <dbReference type="ARBA" id="ARBA00022692"/>
    </source>
</evidence>
<evidence type="ECO:0000256" key="2">
    <source>
        <dbReference type="ARBA" id="ARBA00022448"/>
    </source>
</evidence>
<sequence length="296" mass="32559">MARRQKKSFMPALAILPTWLTVVVVYIGAMVWTLNLSFTKSKLFPSGAYVGFDQYERLLGSSKWIKAVSNLATFGVLYVLGCLVIGFCLAAALDRKVRFENAFRTLFLYPYAMSFVVTGLVWQWLMNPVLGVQATMQGLGWESFSFDLLTSRDYAIYGVVIAGLWQGSGLVMVMMLAGMRGIDVEQWRAARVDGIPAWRVYVSIILPQLGPPLAAVATLLTMGVIKTYDLVIAITNGGPGTATEVPAKFIMDNLFQRQNLGLATAAAIMLLMSVVIIVAPFRYASYIRAKRKAGVL</sequence>
<dbReference type="SUPFAM" id="SSF161098">
    <property type="entry name" value="MetI-like"/>
    <property type="match status" value="1"/>
</dbReference>
<dbReference type="Pfam" id="PF00528">
    <property type="entry name" value="BPD_transp_1"/>
    <property type="match status" value="1"/>
</dbReference>
<evidence type="ECO:0000256" key="1">
    <source>
        <dbReference type="ARBA" id="ARBA00004651"/>
    </source>
</evidence>
<evidence type="ECO:0000256" key="3">
    <source>
        <dbReference type="ARBA" id="ARBA00022475"/>
    </source>
</evidence>
<accession>A0A1I3PQ29</accession>
<keyword evidence="4 7" id="KW-0812">Transmembrane</keyword>
<dbReference type="CDD" id="cd06261">
    <property type="entry name" value="TM_PBP2"/>
    <property type="match status" value="1"/>
</dbReference>
<dbReference type="GO" id="GO:0055085">
    <property type="term" value="P:transmembrane transport"/>
    <property type="evidence" value="ECO:0007669"/>
    <property type="project" value="InterPro"/>
</dbReference>
<evidence type="ECO:0000256" key="7">
    <source>
        <dbReference type="RuleBase" id="RU363032"/>
    </source>
</evidence>
<reference evidence="10" key="1">
    <citation type="submission" date="2016-10" db="EMBL/GenBank/DDBJ databases">
        <authorList>
            <person name="Varghese N."/>
            <person name="Submissions S."/>
        </authorList>
    </citation>
    <scope>NUCLEOTIDE SEQUENCE [LARGE SCALE GENOMIC DNA]</scope>
    <source>
        <strain evidence="10">DSM 26471</strain>
    </source>
</reference>
<dbReference type="InterPro" id="IPR000515">
    <property type="entry name" value="MetI-like"/>
</dbReference>
<dbReference type="PROSITE" id="PS50928">
    <property type="entry name" value="ABC_TM1"/>
    <property type="match status" value="1"/>
</dbReference>
<proteinExistence type="inferred from homology"/>
<feature type="transmembrane region" description="Helical" evidence="7">
    <location>
        <begin position="260"/>
        <end position="281"/>
    </location>
</feature>
<dbReference type="OrthoDB" id="9801818at2"/>
<feature type="domain" description="ABC transmembrane type-1" evidence="8">
    <location>
        <begin position="68"/>
        <end position="281"/>
    </location>
</feature>
<feature type="transmembrane region" description="Helical" evidence="7">
    <location>
        <begin position="71"/>
        <end position="93"/>
    </location>
</feature>
<dbReference type="STRING" id="588602.SAMN04487991_1752"/>
<keyword evidence="2 7" id="KW-0813">Transport</keyword>
<organism evidence="9 10">
    <name type="scientific">Celeribacter neptunius</name>
    <dbReference type="NCBI Taxonomy" id="588602"/>
    <lineage>
        <taxon>Bacteria</taxon>
        <taxon>Pseudomonadati</taxon>
        <taxon>Pseudomonadota</taxon>
        <taxon>Alphaproteobacteria</taxon>
        <taxon>Rhodobacterales</taxon>
        <taxon>Roseobacteraceae</taxon>
        <taxon>Celeribacter</taxon>
    </lineage>
</organism>
<feature type="transmembrane region" description="Helical" evidence="7">
    <location>
        <begin position="105"/>
        <end position="125"/>
    </location>
</feature>
<gene>
    <name evidence="9" type="ORF">SAMN04487991_1752</name>
</gene>